<evidence type="ECO:0000313" key="2">
    <source>
        <dbReference type="Proteomes" id="UP000017559"/>
    </source>
</evidence>
<name>V2X5A9_MONRO</name>
<keyword evidence="2" id="KW-1185">Reference proteome</keyword>
<organism evidence="1 2">
    <name type="scientific">Moniliophthora roreri (strain MCA 2997)</name>
    <name type="common">Cocoa frosty pod rot fungus</name>
    <name type="synonym">Crinipellis roreri</name>
    <dbReference type="NCBI Taxonomy" id="1381753"/>
    <lineage>
        <taxon>Eukaryota</taxon>
        <taxon>Fungi</taxon>
        <taxon>Dikarya</taxon>
        <taxon>Basidiomycota</taxon>
        <taxon>Agaricomycotina</taxon>
        <taxon>Agaricomycetes</taxon>
        <taxon>Agaricomycetidae</taxon>
        <taxon>Agaricales</taxon>
        <taxon>Marasmiineae</taxon>
        <taxon>Marasmiaceae</taxon>
        <taxon>Moniliophthora</taxon>
    </lineage>
</organism>
<reference evidence="1 2" key="1">
    <citation type="journal article" date="2014" name="BMC Genomics">
        <title>Genome and secretome analysis of the hemibiotrophic fungal pathogen, Moniliophthora roreri, which causes frosty pod rot disease of cacao: mechanisms of the biotrophic and necrotrophic phases.</title>
        <authorList>
            <person name="Meinhardt L.W."/>
            <person name="Costa G.G.L."/>
            <person name="Thomazella D.P.T."/>
            <person name="Teixeira P.J.P.L."/>
            <person name="Carazzolle M.F."/>
            <person name="Schuster S.C."/>
            <person name="Carlson J.E."/>
            <person name="Guiltinan M.J."/>
            <person name="Mieczkowski P."/>
            <person name="Farmer A."/>
            <person name="Ramaraj T."/>
            <person name="Crozier J."/>
            <person name="Davis R.E."/>
            <person name="Shao J."/>
            <person name="Melnick R.L."/>
            <person name="Pereira G.A.G."/>
            <person name="Bailey B.A."/>
        </authorList>
    </citation>
    <scope>NUCLEOTIDE SEQUENCE [LARGE SCALE GENOMIC DNA]</scope>
    <source>
        <strain evidence="1 2">MCA 2997</strain>
    </source>
</reference>
<proteinExistence type="predicted"/>
<dbReference type="HOGENOM" id="CLU_2292385_0_0_1"/>
<sequence length="101" mass="11976">MAERSTYHHSTANLADYDLDESNSFAFVVSIPPKRIVERLYKIGIPTTNMVGCRESVQSWCRYHSFEPRQSLYWCLGELCRTYEYYYLGSDTSFYMRQCLE</sequence>
<dbReference type="KEGG" id="mrr:Moror_13146"/>
<dbReference type="Proteomes" id="UP000017559">
    <property type="component" value="Unassembled WGS sequence"/>
</dbReference>
<comment type="caution">
    <text evidence="1">The sequence shown here is derived from an EMBL/GenBank/DDBJ whole genome shotgun (WGS) entry which is preliminary data.</text>
</comment>
<dbReference type="AlphaFoldDB" id="V2X5A9"/>
<evidence type="ECO:0000313" key="1">
    <source>
        <dbReference type="EMBL" id="ESK88987.1"/>
    </source>
</evidence>
<protein>
    <submittedName>
        <fullName evidence="1">Uncharacterized protein</fullName>
    </submittedName>
</protein>
<dbReference type="OrthoDB" id="10265891at2759"/>
<gene>
    <name evidence="1" type="ORF">Moror_13146</name>
</gene>
<dbReference type="EMBL" id="AWSO01000598">
    <property type="protein sequence ID" value="ESK88987.1"/>
    <property type="molecule type" value="Genomic_DNA"/>
</dbReference>
<accession>V2X5A9</accession>